<reference evidence="1 2" key="1">
    <citation type="journal article" date="2015" name="Nature">
        <title>rRNA introns, odd ribosomes, and small enigmatic genomes across a large radiation of phyla.</title>
        <authorList>
            <person name="Brown C.T."/>
            <person name="Hug L.A."/>
            <person name="Thomas B.C."/>
            <person name="Sharon I."/>
            <person name="Castelle C.J."/>
            <person name="Singh A."/>
            <person name="Wilkins M.J."/>
            <person name="Williams K.H."/>
            <person name="Banfield J.F."/>
        </authorList>
    </citation>
    <scope>NUCLEOTIDE SEQUENCE [LARGE SCALE GENOMIC DNA]</scope>
</reference>
<gene>
    <name evidence="1" type="ORF">UW74_C0048G0002</name>
</gene>
<protein>
    <recommendedName>
        <fullName evidence="3">Ribosomal subunit interface protein</fullName>
    </recommendedName>
</protein>
<dbReference type="AlphaFoldDB" id="A0A0G1M8F6"/>
<sequence length="202" mass="23604">MQIKIKTTGFKLTEGLRLMAEGKLLSPVEKRVGSELPADHFLEIELAKITEHHEEGRIWKCEVNLVLPRVKRTLYAKAIAESLETAIDEAKDEILREISDYKNKRASRFLRVARKLKDYAHITRLARGAGNLYRWIRKDVIFKVRVRKEELKLKQKVKRVASKPRGSLEGRALQEFYKRLSYEVQMAANYRGLKSVKSRKKR</sequence>
<evidence type="ECO:0008006" key="3">
    <source>
        <dbReference type="Google" id="ProtNLM"/>
    </source>
</evidence>
<dbReference type="Proteomes" id="UP000034889">
    <property type="component" value="Unassembled WGS sequence"/>
</dbReference>
<organism evidence="1 2">
    <name type="scientific">Candidatus Giovannonibacteria bacterium GW2011_GWC2_44_8</name>
    <dbReference type="NCBI Taxonomy" id="1618657"/>
    <lineage>
        <taxon>Bacteria</taxon>
        <taxon>Candidatus Giovannoniibacteriota</taxon>
    </lineage>
</organism>
<comment type="caution">
    <text evidence="1">The sequence shown here is derived from an EMBL/GenBank/DDBJ whole genome shotgun (WGS) entry which is preliminary data.</text>
</comment>
<proteinExistence type="predicted"/>
<dbReference type="InterPro" id="IPR036567">
    <property type="entry name" value="RHF-like"/>
</dbReference>
<dbReference type="EMBL" id="LCJM01000048">
    <property type="protein sequence ID" value="KKT77157.1"/>
    <property type="molecule type" value="Genomic_DNA"/>
</dbReference>
<dbReference type="InterPro" id="IPR003489">
    <property type="entry name" value="RHF/RaiA"/>
</dbReference>
<dbReference type="SUPFAM" id="SSF69754">
    <property type="entry name" value="Ribosome binding protein Y (YfiA homologue)"/>
    <property type="match status" value="1"/>
</dbReference>
<name>A0A0G1M8F6_9BACT</name>
<evidence type="ECO:0000313" key="2">
    <source>
        <dbReference type="Proteomes" id="UP000034889"/>
    </source>
</evidence>
<dbReference type="Pfam" id="PF02482">
    <property type="entry name" value="Ribosomal_S30AE"/>
    <property type="match status" value="1"/>
</dbReference>
<evidence type="ECO:0000313" key="1">
    <source>
        <dbReference type="EMBL" id="KKT77157.1"/>
    </source>
</evidence>
<accession>A0A0G1M8F6</accession>
<dbReference type="Gene3D" id="3.30.160.100">
    <property type="entry name" value="Ribosome hibernation promotion factor-like"/>
    <property type="match status" value="1"/>
</dbReference>